<gene>
    <name evidence="1" type="primary">legF</name>
    <name evidence="2" type="ORF">HT99x_012895</name>
    <name evidence="1" type="ORF">HT99x_02550</name>
</gene>
<dbReference type="CDD" id="cd02513">
    <property type="entry name" value="CMP-NeuAc_Synthase"/>
    <property type="match status" value="1"/>
</dbReference>
<dbReference type="RefSeq" id="WP_075067156.1">
    <property type="nucleotide sequence ID" value="NZ_LKAJ02000001.1"/>
</dbReference>
<dbReference type="InterPro" id="IPR050793">
    <property type="entry name" value="CMP-NeuNAc_synthase"/>
</dbReference>
<reference evidence="1" key="1">
    <citation type="submission" date="2015-09" db="EMBL/GenBank/DDBJ databases">
        <title>Draft Genome Sequences of Two Novel Amoeba-resistant Intranuclear Bacteria, Candidatus Berkiella cookevillensis and Candidatus Berkiella aquae.</title>
        <authorList>
            <person name="Mehari Y.T."/>
            <person name="Arivett B.A."/>
            <person name="Farone A.L."/>
            <person name="Gunderson J.H."/>
            <person name="Farone M.B."/>
        </authorList>
    </citation>
    <scope>NUCLEOTIDE SEQUENCE [LARGE SCALE GENOMIC DNA]</scope>
    <source>
        <strain evidence="1">HT99</strain>
    </source>
</reference>
<dbReference type="EMBL" id="LKAJ01000013">
    <property type="protein sequence ID" value="KRG20300.1"/>
    <property type="molecule type" value="Genomic_DNA"/>
</dbReference>
<dbReference type="GO" id="GO:0008781">
    <property type="term" value="F:N-acylneuraminate cytidylyltransferase activity"/>
    <property type="evidence" value="ECO:0007669"/>
    <property type="project" value="TreeGrafter"/>
</dbReference>
<comment type="caution">
    <text evidence="1">The sequence shown here is derived from an EMBL/GenBank/DDBJ whole genome shotgun (WGS) entry which is preliminary data.</text>
</comment>
<proteinExistence type="predicted"/>
<dbReference type="PANTHER" id="PTHR21485:SF6">
    <property type="entry name" value="N-ACYLNEURAMINATE CYTIDYLYLTRANSFERASE-RELATED"/>
    <property type="match status" value="1"/>
</dbReference>
<keyword evidence="3" id="KW-1185">Reference proteome</keyword>
<organism evidence="1">
    <name type="scientific">Candidatus Berkiella aquae</name>
    <dbReference type="NCBI Taxonomy" id="295108"/>
    <lineage>
        <taxon>Bacteria</taxon>
        <taxon>Pseudomonadati</taxon>
        <taxon>Pseudomonadota</taxon>
        <taxon>Gammaproteobacteria</taxon>
        <taxon>Candidatus Berkiellales</taxon>
        <taxon>Candidatus Berkiellaceae</taxon>
        <taxon>Candidatus Berkiella</taxon>
    </lineage>
</organism>
<dbReference type="EMBL" id="LKAJ02000001">
    <property type="protein sequence ID" value="MCS5712332.1"/>
    <property type="molecule type" value="Genomic_DNA"/>
</dbReference>
<evidence type="ECO:0000313" key="3">
    <source>
        <dbReference type="Proteomes" id="UP000051497"/>
    </source>
</evidence>
<dbReference type="InterPro" id="IPR003329">
    <property type="entry name" value="Cytidylyl_trans"/>
</dbReference>
<dbReference type="AlphaFoldDB" id="A0A0Q9YI99"/>
<dbReference type="Proteomes" id="UP000051497">
    <property type="component" value="Unassembled WGS sequence"/>
</dbReference>
<dbReference type="EC" id="2.7.7.82" evidence="1"/>
<dbReference type="Gene3D" id="3.90.550.10">
    <property type="entry name" value="Spore Coat Polysaccharide Biosynthesis Protein SpsA, Chain A"/>
    <property type="match status" value="1"/>
</dbReference>
<sequence length="237" mass="26348">MSKNRLCTICARQGSKGVPNKNIRQFHGKPLIAYVIAAAHESRLFDAIAVSSDGDDILECSRIYGADYQIKRPEAMATDVAAKLPAIQHCASQVESLSGKQFDTFVDISVTSPLLLAQDIQGVVALLEKQLPINVITGTVASNSPYFSLVEQTAEGFVNLAKKPEKPFERRQDCPPCFDMNGAIYAWTAEHFFSLKDVITDRTLIYEMPAERSVDIDTELDFEFAAFLFNKRIHPSR</sequence>
<accession>A0A0Q9YI99</accession>
<keyword evidence="1" id="KW-0808">Transferase</keyword>
<reference evidence="2" key="2">
    <citation type="journal article" date="2016" name="Genome Announc.">
        <title>Draft Genome Sequences of Two Novel Amoeba-Resistant Intranuclear Bacteria, 'Candidatus Berkiella cookevillensis' and 'Candidatus Berkiella aquae'.</title>
        <authorList>
            <person name="Mehari Y.T."/>
            <person name="Arivett B.A."/>
            <person name="Farone A.L."/>
            <person name="Gunderson J.H."/>
            <person name="Farone M.B."/>
        </authorList>
    </citation>
    <scope>NUCLEOTIDE SEQUENCE</scope>
    <source>
        <strain evidence="2">HT99</strain>
    </source>
</reference>
<dbReference type="PANTHER" id="PTHR21485">
    <property type="entry name" value="HAD SUPERFAMILY MEMBERS CMAS AND KDSC"/>
    <property type="match status" value="1"/>
</dbReference>
<dbReference type="InterPro" id="IPR029044">
    <property type="entry name" value="Nucleotide-diphossugar_trans"/>
</dbReference>
<dbReference type="Pfam" id="PF02348">
    <property type="entry name" value="CTP_transf_3"/>
    <property type="match status" value="1"/>
</dbReference>
<reference evidence="2" key="3">
    <citation type="submission" date="2021-06" db="EMBL/GenBank/DDBJ databases">
        <title>Genomic Description and Analysis of Intracellular Bacteria, Candidatus Berkiella cookevillensis and Candidatus Berkiella aquae.</title>
        <authorList>
            <person name="Kidane D.T."/>
            <person name="Mehari Y.T."/>
            <person name="Rice F.C."/>
            <person name="Arivett B.A."/>
            <person name="Farone A.L."/>
            <person name="Berk S.G."/>
            <person name="Farone M.B."/>
        </authorList>
    </citation>
    <scope>NUCLEOTIDE SEQUENCE</scope>
    <source>
        <strain evidence="2">HT99</strain>
    </source>
</reference>
<dbReference type="STRING" id="295108.HT99x_02550"/>
<name>A0A0Q9YI99_9GAMM</name>
<dbReference type="SUPFAM" id="SSF53448">
    <property type="entry name" value="Nucleotide-diphospho-sugar transferases"/>
    <property type="match status" value="1"/>
</dbReference>
<dbReference type="OrthoDB" id="9805604at2"/>
<dbReference type="PATRIC" id="fig|1590043.3.peg.2592"/>
<evidence type="ECO:0000313" key="1">
    <source>
        <dbReference type="EMBL" id="KRG20300.1"/>
    </source>
</evidence>
<protein>
    <submittedName>
        <fullName evidence="2">Acylneuraminate cytidylyltransferase family protein</fullName>
    </submittedName>
    <submittedName>
        <fullName evidence="1">CMP-N,N'-diacetyllegionaminic acid synthase</fullName>
        <ecNumber evidence="1">2.7.7.82</ecNumber>
    </submittedName>
</protein>
<evidence type="ECO:0000313" key="2">
    <source>
        <dbReference type="EMBL" id="MCS5712332.1"/>
    </source>
</evidence>
<keyword evidence="1" id="KW-0548">Nucleotidyltransferase</keyword>